<keyword evidence="10" id="KW-1185">Reference proteome</keyword>
<evidence type="ECO:0000256" key="4">
    <source>
        <dbReference type="ARBA" id="ARBA00022989"/>
    </source>
</evidence>
<comment type="caution">
    <text evidence="9">The sequence shown here is derived from an EMBL/GenBank/DDBJ whole genome shotgun (WGS) entry which is preliminary data.</text>
</comment>
<dbReference type="GO" id="GO:0005351">
    <property type="term" value="F:carbohydrate:proton symporter activity"/>
    <property type="evidence" value="ECO:0007669"/>
    <property type="project" value="TreeGrafter"/>
</dbReference>
<dbReference type="PANTHER" id="PTHR48022">
    <property type="entry name" value="PLASTIDIC GLUCOSE TRANSPORTER 4"/>
    <property type="match status" value="1"/>
</dbReference>
<evidence type="ECO:0000256" key="1">
    <source>
        <dbReference type="ARBA" id="ARBA00004141"/>
    </source>
</evidence>
<evidence type="ECO:0000313" key="10">
    <source>
        <dbReference type="Proteomes" id="UP001244207"/>
    </source>
</evidence>
<comment type="similarity">
    <text evidence="2">Belongs to the major facilitator superfamily. Sugar transporter (TC 2.A.1.1) family.</text>
</comment>
<feature type="transmembrane region" description="Helical" evidence="6">
    <location>
        <begin position="164"/>
        <end position="184"/>
    </location>
</feature>
<protein>
    <submittedName>
        <fullName evidence="9">General alpha-glucoside permease</fullName>
    </submittedName>
</protein>
<evidence type="ECO:0000256" key="6">
    <source>
        <dbReference type="SAM" id="Phobius"/>
    </source>
</evidence>
<evidence type="ECO:0000259" key="8">
    <source>
        <dbReference type="PROSITE" id="PS50850"/>
    </source>
</evidence>
<feature type="chain" id="PRO_5042108524" evidence="7">
    <location>
        <begin position="19"/>
        <end position="354"/>
    </location>
</feature>
<keyword evidence="7" id="KW-0732">Signal</keyword>
<dbReference type="Gene3D" id="1.20.1250.20">
    <property type="entry name" value="MFS general substrate transporter like domains"/>
    <property type="match status" value="1"/>
</dbReference>
<feature type="domain" description="Major facilitator superfamily (MFS) profile" evidence="8">
    <location>
        <begin position="1"/>
        <end position="315"/>
    </location>
</feature>
<evidence type="ECO:0000256" key="3">
    <source>
        <dbReference type="ARBA" id="ARBA00022692"/>
    </source>
</evidence>
<feature type="transmembrane region" description="Helical" evidence="6">
    <location>
        <begin position="128"/>
        <end position="152"/>
    </location>
</feature>
<feature type="transmembrane region" description="Helical" evidence="6">
    <location>
        <begin position="43"/>
        <end position="59"/>
    </location>
</feature>
<feature type="signal peptide" evidence="7">
    <location>
        <begin position="1"/>
        <end position="18"/>
    </location>
</feature>
<keyword evidence="3 6" id="KW-0812">Transmembrane</keyword>
<feature type="transmembrane region" description="Helical" evidence="6">
    <location>
        <begin position="233"/>
        <end position="252"/>
    </location>
</feature>
<name>A0AAD8UMC0_GLOAC</name>
<dbReference type="InterPro" id="IPR005828">
    <property type="entry name" value="MFS_sugar_transport-like"/>
</dbReference>
<dbReference type="InterPro" id="IPR036259">
    <property type="entry name" value="MFS_trans_sf"/>
</dbReference>
<feature type="transmembrane region" description="Helical" evidence="6">
    <location>
        <begin position="191"/>
        <end position="213"/>
    </location>
</feature>
<keyword evidence="4 6" id="KW-1133">Transmembrane helix</keyword>
<sequence length="354" mass="39028">MALRGYLTVFVNLCWALGQLISAGVQAGFSDGSNQWSYRVPFAIQWVWPLPLFAVLWFAPESPWHFVRLGDYEQAEKSVLRLGSASEAVNSKQKVAMMIHTNEIEQQMDEGTSYLDCFRGVDLRRTEIACMAFAAQPFCGSAMGGTPTYFFVQAGLPESISFRMSVGGLGIASVGTIVSWGLLGRFGRRTLYLWGLGALALILLVVGAISAGAPNSDGANYAQAGMMLGWLGVYYLTVGPICYAIISEVSSTRLRNKSVCLSRIAYYIAQIVCNVINPYMLNPTAGDWRGKTGFFWGGCAFVFFIWTFFRLPETKDKTFEELDILFARRVKASKFASYRVDAYASGDEVLAKEG</sequence>
<dbReference type="EMBL" id="JAHMHS010000052">
    <property type="protein sequence ID" value="KAK1724444.1"/>
    <property type="molecule type" value="Genomic_DNA"/>
</dbReference>
<dbReference type="GeneID" id="85392269"/>
<dbReference type="FunFam" id="1.20.1250.20:FF:000078">
    <property type="entry name" value="MFS maltose transporter, putative"/>
    <property type="match status" value="1"/>
</dbReference>
<evidence type="ECO:0000256" key="5">
    <source>
        <dbReference type="ARBA" id="ARBA00023136"/>
    </source>
</evidence>
<dbReference type="GO" id="GO:0016020">
    <property type="term" value="C:membrane"/>
    <property type="evidence" value="ECO:0007669"/>
    <property type="project" value="UniProtKB-SubCell"/>
</dbReference>
<dbReference type="Proteomes" id="UP001244207">
    <property type="component" value="Unassembled WGS sequence"/>
</dbReference>
<evidence type="ECO:0000256" key="2">
    <source>
        <dbReference type="ARBA" id="ARBA00010992"/>
    </source>
</evidence>
<gene>
    <name evidence="9" type="ORF">BDZ83DRAFT_623214</name>
</gene>
<feature type="transmembrane region" description="Helical" evidence="6">
    <location>
        <begin position="264"/>
        <end position="281"/>
    </location>
</feature>
<dbReference type="PROSITE" id="PS50850">
    <property type="entry name" value="MFS"/>
    <property type="match status" value="1"/>
</dbReference>
<dbReference type="InterPro" id="IPR050360">
    <property type="entry name" value="MFS_Sugar_Transporters"/>
</dbReference>
<dbReference type="PANTHER" id="PTHR48022:SF83">
    <property type="entry name" value="MAJOR FACILITATOR SUPERFAMILY (MFS) PROFILE DOMAIN-CONTAINING PROTEIN"/>
    <property type="match status" value="1"/>
</dbReference>
<keyword evidence="5 6" id="KW-0472">Membrane</keyword>
<organism evidence="9 10">
    <name type="scientific">Glomerella acutata</name>
    <name type="common">Colletotrichum acutatum</name>
    <dbReference type="NCBI Taxonomy" id="27357"/>
    <lineage>
        <taxon>Eukaryota</taxon>
        <taxon>Fungi</taxon>
        <taxon>Dikarya</taxon>
        <taxon>Ascomycota</taxon>
        <taxon>Pezizomycotina</taxon>
        <taxon>Sordariomycetes</taxon>
        <taxon>Hypocreomycetidae</taxon>
        <taxon>Glomerellales</taxon>
        <taxon>Glomerellaceae</taxon>
        <taxon>Colletotrichum</taxon>
        <taxon>Colletotrichum acutatum species complex</taxon>
    </lineage>
</organism>
<evidence type="ECO:0000256" key="7">
    <source>
        <dbReference type="SAM" id="SignalP"/>
    </source>
</evidence>
<reference evidence="9" key="1">
    <citation type="submission" date="2021-12" db="EMBL/GenBank/DDBJ databases">
        <title>Comparative genomics, transcriptomics and evolutionary studies reveal genomic signatures of adaptation to plant cell wall in hemibiotrophic fungi.</title>
        <authorList>
            <consortium name="DOE Joint Genome Institute"/>
            <person name="Baroncelli R."/>
            <person name="Diaz J.F."/>
            <person name="Benocci T."/>
            <person name="Peng M."/>
            <person name="Battaglia E."/>
            <person name="Haridas S."/>
            <person name="Andreopoulos W."/>
            <person name="Labutti K."/>
            <person name="Pangilinan J."/>
            <person name="Floch G.L."/>
            <person name="Makela M.R."/>
            <person name="Henrissat B."/>
            <person name="Grigoriev I.V."/>
            <person name="Crouch J.A."/>
            <person name="De Vries R.P."/>
            <person name="Sukno S.A."/>
            <person name="Thon M.R."/>
        </authorList>
    </citation>
    <scope>NUCLEOTIDE SEQUENCE</scope>
    <source>
        <strain evidence="9">CBS 112980</strain>
    </source>
</reference>
<dbReference type="RefSeq" id="XP_060364499.1">
    <property type="nucleotide sequence ID" value="XM_060508370.1"/>
</dbReference>
<accession>A0AAD8UMC0</accession>
<comment type="subcellular location">
    <subcellularLocation>
        <location evidence="1">Membrane</location>
        <topology evidence="1">Multi-pass membrane protein</topology>
    </subcellularLocation>
</comment>
<dbReference type="Pfam" id="PF00083">
    <property type="entry name" value="Sugar_tr"/>
    <property type="match status" value="1"/>
</dbReference>
<proteinExistence type="inferred from homology"/>
<evidence type="ECO:0000313" key="9">
    <source>
        <dbReference type="EMBL" id="KAK1724444.1"/>
    </source>
</evidence>
<dbReference type="AlphaFoldDB" id="A0AAD8UMC0"/>
<feature type="transmembrane region" description="Helical" evidence="6">
    <location>
        <begin position="293"/>
        <end position="309"/>
    </location>
</feature>
<dbReference type="InterPro" id="IPR020846">
    <property type="entry name" value="MFS_dom"/>
</dbReference>
<dbReference type="SUPFAM" id="SSF103473">
    <property type="entry name" value="MFS general substrate transporter"/>
    <property type="match status" value="1"/>
</dbReference>